<reference evidence="8" key="2">
    <citation type="submission" date="2004-02" db="EMBL/GenBank/DDBJ databases">
        <authorList>
            <consortium name="Genoscope"/>
            <consortium name="Whitehead Institute Centre for Genome Research"/>
        </authorList>
    </citation>
    <scope>NUCLEOTIDE SEQUENCE</scope>
</reference>
<evidence type="ECO:0000259" key="5">
    <source>
        <dbReference type="Pfam" id="PF00899"/>
    </source>
</evidence>
<dbReference type="UniPathway" id="UPA00143"/>
<proteinExistence type="inferred from homology"/>
<dbReference type="InterPro" id="IPR042302">
    <property type="entry name" value="E1_FCCH_sf"/>
</dbReference>
<accession>Q4RXB2</accession>
<dbReference type="GO" id="GO:0006511">
    <property type="term" value="P:ubiquitin-dependent protein catabolic process"/>
    <property type="evidence" value="ECO:0007669"/>
    <property type="project" value="TreeGrafter"/>
</dbReference>
<dbReference type="InterPro" id="IPR035985">
    <property type="entry name" value="Ubiquitin-activating_enz"/>
</dbReference>
<comment type="pathway">
    <text evidence="1">Protein modification; protein ubiquitination.</text>
</comment>
<dbReference type="OrthoDB" id="10252231at2759"/>
<evidence type="ECO:0000259" key="6">
    <source>
        <dbReference type="Pfam" id="PF10585"/>
    </source>
</evidence>
<name>Q4RXB2_TETNG</name>
<evidence type="ECO:0000256" key="1">
    <source>
        <dbReference type="ARBA" id="ARBA00004906"/>
    </source>
</evidence>
<dbReference type="InterPro" id="IPR032418">
    <property type="entry name" value="E1_FCCH"/>
</dbReference>
<dbReference type="AlphaFoldDB" id="Q4RXB2"/>
<dbReference type="EMBL" id="CAAE01014979">
    <property type="protein sequence ID" value="CAG06970.1"/>
    <property type="molecule type" value="Genomic_DNA"/>
</dbReference>
<dbReference type="GO" id="GO:0005634">
    <property type="term" value="C:nucleus"/>
    <property type="evidence" value="ECO:0007669"/>
    <property type="project" value="TreeGrafter"/>
</dbReference>
<feature type="domain" description="Ubiquitin-activating enzyme SCCH" evidence="6">
    <location>
        <begin position="335"/>
        <end position="429"/>
    </location>
</feature>
<organism evidence="8">
    <name type="scientific">Tetraodon nigroviridis</name>
    <name type="common">Spotted green pufferfish</name>
    <name type="synonym">Chelonodon nigroviridis</name>
    <dbReference type="NCBI Taxonomy" id="99883"/>
    <lineage>
        <taxon>Eukaryota</taxon>
        <taxon>Metazoa</taxon>
        <taxon>Chordata</taxon>
        <taxon>Craniata</taxon>
        <taxon>Vertebrata</taxon>
        <taxon>Euteleostomi</taxon>
        <taxon>Actinopterygii</taxon>
        <taxon>Neopterygii</taxon>
        <taxon>Teleostei</taxon>
        <taxon>Neoteleostei</taxon>
        <taxon>Acanthomorphata</taxon>
        <taxon>Eupercaria</taxon>
        <taxon>Tetraodontiformes</taxon>
        <taxon>Tetradontoidea</taxon>
        <taxon>Tetraodontidae</taxon>
        <taxon>Tetraodon</taxon>
    </lineage>
</organism>
<dbReference type="GO" id="GO:0005737">
    <property type="term" value="C:cytoplasm"/>
    <property type="evidence" value="ECO:0007669"/>
    <property type="project" value="TreeGrafter"/>
</dbReference>
<dbReference type="PANTHER" id="PTHR10953">
    <property type="entry name" value="UBIQUITIN-ACTIVATING ENZYME E1"/>
    <property type="match status" value="1"/>
</dbReference>
<dbReference type="Gene3D" id="1.10.10.2660">
    <property type="entry name" value="Ubiquitin-activating enzyme E1, SCCH domain"/>
    <property type="match status" value="2"/>
</dbReference>
<evidence type="ECO:0000313" key="8">
    <source>
        <dbReference type="EMBL" id="CAG06970.1"/>
    </source>
</evidence>
<dbReference type="Pfam" id="PF00899">
    <property type="entry name" value="ThiF"/>
    <property type="match status" value="1"/>
</dbReference>
<dbReference type="GO" id="GO:0006974">
    <property type="term" value="P:DNA damage response"/>
    <property type="evidence" value="ECO:0007669"/>
    <property type="project" value="TreeGrafter"/>
</dbReference>
<evidence type="ECO:0000256" key="2">
    <source>
        <dbReference type="ARBA" id="ARBA00005673"/>
    </source>
</evidence>
<comment type="similarity">
    <text evidence="2">Belongs to the ubiquitin-activating E1 family.</text>
</comment>
<reference evidence="8" key="1">
    <citation type="journal article" date="2004" name="Nature">
        <title>Genome duplication in the teleost fish Tetraodon nigroviridis reveals the early vertebrate proto-karyotype.</title>
        <authorList>
            <person name="Jaillon O."/>
            <person name="Aury J.-M."/>
            <person name="Brunet F."/>
            <person name="Petit J.-L."/>
            <person name="Stange-Thomann N."/>
            <person name="Mauceli E."/>
            <person name="Bouneau L."/>
            <person name="Fischer C."/>
            <person name="Ozouf-Costaz C."/>
            <person name="Bernot A."/>
            <person name="Nicaud S."/>
            <person name="Jaffe D."/>
            <person name="Fisher S."/>
            <person name="Lutfalla G."/>
            <person name="Dossat C."/>
            <person name="Segurens B."/>
            <person name="Dasilva C."/>
            <person name="Salanoubat M."/>
            <person name="Levy M."/>
            <person name="Boudet N."/>
            <person name="Castellano S."/>
            <person name="Anthouard V."/>
            <person name="Jubin C."/>
            <person name="Castelli V."/>
            <person name="Katinka M."/>
            <person name="Vacherie B."/>
            <person name="Biemont C."/>
            <person name="Skalli Z."/>
            <person name="Cattolico L."/>
            <person name="Poulain J."/>
            <person name="De Berardinis V."/>
            <person name="Cruaud C."/>
            <person name="Duprat S."/>
            <person name="Brottier P."/>
            <person name="Coutanceau J.-P."/>
            <person name="Gouzy J."/>
            <person name="Parra G."/>
            <person name="Lardier G."/>
            <person name="Chapple C."/>
            <person name="McKernan K.J."/>
            <person name="McEwan P."/>
            <person name="Bosak S."/>
            <person name="Kellis M."/>
            <person name="Volff J.-N."/>
            <person name="Guigo R."/>
            <person name="Zody M.C."/>
            <person name="Mesirov J."/>
            <person name="Lindblad-Toh K."/>
            <person name="Birren B."/>
            <person name="Nusbaum C."/>
            <person name="Kahn D."/>
            <person name="Robinson-Rechavi M."/>
            <person name="Laudet V."/>
            <person name="Schachter V."/>
            <person name="Quetier F."/>
            <person name="Saurin W."/>
            <person name="Scarpelli C."/>
            <person name="Wincker P."/>
            <person name="Lander E.S."/>
            <person name="Weissenbach J."/>
            <person name="Roest Crollius H."/>
        </authorList>
    </citation>
    <scope>NUCLEOTIDE SEQUENCE [LARGE SCALE GENOMIC DNA]</scope>
</reference>
<dbReference type="Gene3D" id="3.40.50.720">
    <property type="entry name" value="NAD(P)-binding Rossmann-like Domain"/>
    <property type="match status" value="1"/>
</dbReference>
<dbReference type="Pfam" id="PF10585">
    <property type="entry name" value="UBA_E1_SCCH"/>
    <property type="match status" value="1"/>
</dbReference>
<evidence type="ECO:0000256" key="3">
    <source>
        <dbReference type="ARBA" id="ARBA00022598"/>
    </source>
</evidence>
<dbReference type="PANTHER" id="PTHR10953:SF198">
    <property type="entry name" value="E1 UBIQUITIN-ACTIVATING ENZYME"/>
    <property type="match status" value="1"/>
</dbReference>
<gene>
    <name evidence="8" type="ORF">GSTENG00027487001</name>
</gene>
<dbReference type="Pfam" id="PF16190">
    <property type="entry name" value="E1_FCCH"/>
    <property type="match status" value="1"/>
</dbReference>
<sequence length="683" mass="77320">MTCFGGFRFPDDAVVSFSEVQGMTELNGLGPVKIKNLSDSKCLSWLPRLHFSERIIPVILHRLLQHWRHFGLFGVQMWWHGHRDQTASQILQMQKTAARRAPKPIHNKVDPFLDDFHLPQADADALVAMVRELNEVARLEQLDEFAVRSLAYTARGDLAPVNAFIGGLAAQEVIKACSRKFIPLQQWLYCDAFECLPENGNQQAERSSSTDGTRYDGQTAVFGSAFQEKLAKQKYFLVGAGAIGCELLKNFALMGLGASEDGHITVTDMDRIEKSNLNRQFLFRSQDIGEPKSKTAAKAVGEINPQMNITAHQNRLDPDSEDVYDYHFFTGLDGWARNQFEGHFKQNPENMNLFLNDVEFVDRTLSHGDAEALEVLEGVWNCLEVMTAGGKRPTSWEDCVTWARSEWETLFNHKICQLLHNVFPDKTTHMDYVVAAANLYAQIYGLEGTRDRTSITQILDHLVVPPFVSTSSIKIDLTKKEEEEEEKECDDYEKARLKELKELLSLPSVRASALQMHPTDFEKSKRIAGKIIPAIATTTAAVAGLMCLELYKLVQGHRDISSYCTSFFNLSSQYFVWSRPTRAKRFTGARINSDQVASDTPDSTIGEFYMTVELLFWKADRDRKQRTVISGLIYTLFQVCSVEEGEKTQQRDPAESSSEIHLCRITVKLLHFHFPGEICGTFQ</sequence>
<protein>
    <submittedName>
        <fullName evidence="8">(spotted green pufferfish) hypothetical protein</fullName>
    </submittedName>
</protein>
<dbReference type="Gene3D" id="2.40.30.180">
    <property type="entry name" value="Ubiquitin-activating enzyme E1, FCCH domain"/>
    <property type="match status" value="1"/>
</dbReference>
<dbReference type="KEGG" id="tng:GSTEN00027487G001"/>
<dbReference type="InterPro" id="IPR045886">
    <property type="entry name" value="ThiF/MoeB/HesA"/>
</dbReference>
<keyword evidence="3" id="KW-0436">Ligase</keyword>
<evidence type="ECO:0000256" key="4">
    <source>
        <dbReference type="SAM" id="Coils"/>
    </source>
</evidence>
<dbReference type="InterPro" id="IPR000594">
    <property type="entry name" value="ThiF_NAD_FAD-bd"/>
</dbReference>
<keyword evidence="4" id="KW-0175">Coiled coil</keyword>
<feature type="domain" description="THIF-type NAD/FAD binding fold" evidence="5">
    <location>
        <begin position="215"/>
        <end position="320"/>
    </location>
</feature>
<feature type="domain" description="Ubiquitin-activating enzyme E1 FCCH" evidence="7">
    <location>
        <begin position="8"/>
        <end position="40"/>
    </location>
</feature>
<dbReference type="InterPro" id="IPR019572">
    <property type="entry name" value="UBA_E1_SCCH"/>
</dbReference>
<comment type="caution">
    <text evidence="8">The sequence shown here is derived from an EMBL/GenBank/DDBJ whole genome shotgun (WGS) entry which is preliminary data.</text>
</comment>
<dbReference type="GO" id="GO:0004839">
    <property type="term" value="F:ubiquitin activating enzyme activity"/>
    <property type="evidence" value="ECO:0007669"/>
    <property type="project" value="TreeGrafter"/>
</dbReference>
<feature type="coiled-coil region" evidence="4">
    <location>
        <begin position="475"/>
        <end position="502"/>
    </location>
</feature>
<dbReference type="SUPFAM" id="SSF69572">
    <property type="entry name" value="Activating enzymes of the ubiquitin-like proteins"/>
    <property type="match status" value="2"/>
</dbReference>
<dbReference type="InterPro" id="IPR042063">
    <property type="entry name" value="Ubi_acti_E1_SCCH"/>
</dbReference>
<dbReference type="Gene3D" id="3.40.50.12550">
    <property type="entry name" value="Ubiquitin-activating enzyme E1, inactive adenylation domain, subdomain 2"/>
    <property type="match status" value="1"/>
</dbReference>
<evidence type="ECO:0000259" key="7">
    <source>
        <dbReference type="Pfam" id="PF16190"/>
    </source>
</evidence>